<accession>A0ABR0ZT18</accession>
<evidence type="ECO:0008006" key="3">
    <source>
        <dbReference type="Google" id="ProtNLM"/>
    </source>
</evidence>
<comment type="caution">
    <text evidence="1">The sequence shown here is derived from an EMBL/GenBank/DDBJ whole genome shotgun (WGS) entry which is preliminary data.</text>
</comment>
<dbReference type="Gene3D" id="1.10.238.10">
    <property type="entry name" value="EF-hand"/>
    <property type="match status" value="4"/>
</dbReference>
<gene>
    <name evidence="1" type="ORF">HHUSO_G9284</name>
</gene>
<dbReference type="InterPro" id="IPR052603">
    <property type="entry name" value="EFCB6"/>
</dbReference>
<dbReference type="SUPFAM" id="SSF47473">
    <property type="entry name" value="EF-hand"/>
    <property type="match status" value="3"/>
</dbReference>
<protein>
    <recommendedName>
        <fullName evidence="3">EF-hand calcium binding domain 6</fullName>
    </recommendedName>
</protein>
<dbReference type="PANTHER" id="PTHR20875:SF7">
    <property type="entry name" value="EF-HAND DOMAIN-CONTAINING PROTEIN"/>
    <property type="match status" value="1"/>
</dbReference>
<dbReference type="InterPro" id="IPR011992">
    <property type="entry name" value="EF-hand-dom_pair"/>
</dbReference>
<proteinExistence type="predicted"/>
<sequence>MPCSIVSTSLPNISPSFLKAGNLNAVLIKEKCSFPEQEIKHREMFWNKKSVGDFADGRLRACTARADLGEARAHWTQDTGGSSEKNARAQTAMGRLSMELWPKRKHSIHEIIGLIKEKLHSQLHSVRQMFRANDPKGKGTVSKEALNRILWNLCGYLTPQQVNNVLTRVGLVGHPSFSFDEFISCFLPKKVMQNEWLSPSRAKQLGDVGAKQKRSDPKCERMHDKNTERIWDLVKEKVNESDFSIEKYLPLSCLQASGNITAVQLKKSLDSMGLVINDDEFDRLWLRINKNNTQAINTNKLIKRLGVPVPDVCEPPTQSNTGRGMKSAVRNLSFEEVVSVLKSKLNESCLSMLHAFAKYDKDETGLATRTAFRQVLAQFNIPMGATDLEHLLARLNLRSKDGMVHYERFVEKLGSRSPLSVLNHTMENLNRSDRTAFLGSAEGLTASEAEARLFELCQGLFLRLLTAFRKVDISDEGSVSLEKFKEILEKTFQIQLTEKQLQGAVSIIGDKETNLISYTKFFALFHNRPTTCELKEEVERCSPLIHVNFRPDKLRYRESFKGDWSRYSHAQKIRPLQELRVLVYSLLQKNFRLFCRVFINICQNDECTADKEKLDSILQRMNIILLPMELGKLWYSLPISYPVEAISLRKFLRHFSKLKIEKESGPREENPVALTQIKLRNHIIKQWKQIKSILRASDPSGSGKVPLRVVYALFLTLKCNVLPAEMDDLCLAFDCDKDGHFHYIQFLKFYVKSNKST</sequence>
<keyword evidence="2" id="KW-1185">Reference proteome</keyword>
<dbReference type="PANTHER" id="PTHR20875">
    <property type="entry name" value="EF-HAND CALCIUM-BINDING DOMAIN-CONTAINING PROTEIN 6-RELATED"/>
    <property type="match status" value="1"/>
</dbReference>
<evidence type="ECO:0000313" key="2">
    <source>
        <dbReference type="Proteomes" id="UP001369086"/>
    </source>
</evidence>
<dbReference type="EMBL" id="JAHFZB010000007">
    <property type="protein sequence ID" value="KAK6487959.1"/>
    <property type="molecule type" value="Genomic_DNA"/>
</dbReference>
<organism evidence="1 2">
    <name type="scientific">Huso huso</name>
    <name type="common">Beluga</name>
    <name type="synonym">Acipenser huso</name>
    <dbReference type="NCBI Taxonomy" id="61971"/>
    <lineage>
        <taxon>Eukaryota</taxon>
        <taxon>Metazoa</taxon>
        <taxon>Chordata</taxon>
        <taxon>Craniata</taxon>
        <taxon>Vertebrata</taxon>
        <taxon>Euteleostomi</taxon>
        <taxon>Actinopterygii</taxon>
        <taxon>Chondrostei</taxon>
        <taxon>Acipenseriformes</taxon>
        <taxon>Acipenseridae</taxon>
        <taxon>Huso</taxon>
    </lineage>
</organism>
<reference evidence="1 2" key="1">
    <citation type="submission" date="2021-05" db="EMBL/GenBank/DDBJ databases">
        <authorList>
            <person name="Zahm M."/>
            <person name="Klopp C."/>
            <person name="Cabau C."/>
            <person name="Kuhl H."/>
            <person name="Suciu R."/>
            <person name="Ciorpac M."/>
            <person name="Holostenco D."/>
            <person name="Gessner J."/>
            <person name="Wuertz S."/>
            <person name="Hohne C."/>
            <person name="Stock M."/>
            <person name="Gislard M."/>
            <person name="Lluch J."/>
            <person name="Milhes M."/>
            <person name="Lampietro C."/>
            <person name="Lopez Roques C."/>
            <person name="Donnadieu C."/>
            <person name="Du K."/>
            <person name="Schartl M."/>
            <person name="Guiguen Y."/>
        </authorList>
    </citation>
    <scope>NUCLEOTIDE SEQUENCE [LARGE SCALE GENOMIC DNA]</scope>
    <source>
        <strain evidence="1">Hh-F2</strain>
        <tissue evidence="1">Blood</tissue>
    </source>
</reference>
<evidence type="ECO:0000313" key="1">
    <source>
        <dbReference type="EMBL" id="KAK6487959.1"/>
    </source>
</evidence>
<name>A0ABR0ZT18_HUSHU</name>
<dbReference type="Proteomes" id="UP001369086">
    <property type="component" value="Unassembled WGS sequence"/>
</dbReference>